<evidence type="ECO:0000313" key="2">
    <source>
        <dbReference type="EMBL" id="CAG8832132.1"/>
    </source>
</evidence>
<evidence type="ECO:0000313" key="3">
    <source>
        <dbReference type="Proteomes" id="UP000789901"/>
    </source>
</evidence>
<feature type="region of interest" description="Disordered" evidence="1">
    <location>
        <begin position="59"/>
        <end position="107"/>
    </location>
</feature>
<accession>A0ABN7WHI8</accession>
<gene>
    <name evidence="2" type="ORF">GMARGA_LOCUS30921</name>
</gene>
<evidence type="ECO:0000256" key="1">
    <source>
        <dbReference type="SAM" id="MobiDB-lite"/>
    </source>
</evidence>
<protein>
    <submittedName>
        <fullName evidence="2">27862_t:CDS:1</fullName>
    </submittedName>
</protein>
<dbReference type="EMBL" id="CAJVQB010044772">
    <property type="protein sequence ID" value="CAG8832132.1"/>
    <property type="molecule type" value="Genomic_DNA"/>
</dbReference>
<reference evidence="2 3" key="1">
    <citation type="submission" date="2021-06" db="EMBL/GenBank/DDBJ databases">
        <authorList>
            <person name="Kallberg Y."/>
            <person name="Tangrot J."/>
            <person name="Rosling A."/>
        </authorList>
    </citation>
    <scope>NUCLEOTIDE SEQUENCE [LARGE SCALE GENOMIC DNA]</scope>
    <source>
        <strain evidence="2 3">120-4 pot B 10/14</strain>
    </source>
</reference>
<keyword evidence="3" id="KW-1185">Reference proteome</keyword>
<feature type="non-terminal residue" evidence="2">
    <location>
        <position position="278"/>
    </location>
</feature>
<organism evidence="2 3">
    <name type="scientific">Gigaspora margarita</name>
    <dbReference type="NCBI Taxonomy" id="4874"/>
    <lineage>
        <taxon>Eukaryota</taxon>
        <taxon>Fungi</taxon>
        <taxon>Fungi incertae sedis</taxon>
        <taxon>Mucoromycota</taxon>
        <taxon>Glomeromycotina</taxon>
        <taxon>Glomeromycetes</taxon>
        <taxon>Diversisporales</taxon>
        <taxon>Gigasporaceae</taxon>
        <taxon>Gigaspora</taxon>
    </lineage>
</organism>
<name>A0ABN7WHI8_GIGMA</name>
<comment type="caution">
    <text evidence="2">The sequence shown here is derived from an EMBL/GenBank/DDBJ whole genome shotgun (WGS) entry which is preliminary data.</text>
</comment>
<proteinExistence type="predicted"/>
<feature type="non-terminal residue" evidence="2">
    <location>
        <position position="1"/>
    </location>
</feature>
<feature type="compositionally biased region" description="Basic residues" evidence="1">
    <location>
        <begin position="72"/>
        <end position="83"/>
    </location>
</feature>
<feature type="compositionally biased region" description="Basic and acidic residues" evidence="1">
    <location>
        <begin position="84"/>
        <end position="107"/>
    </location>
</feature>
<sequence length="278" mass="32846">EPEGKPKMIIEVLIEHDRLKNWEKLKGGEVWYINQLLDPMGKRLITWQQNSNTRKVKEEFKTQSPNSLALKPQHKPISKKRSKHEWSSSKNEKQTGERSSNKVKYTRDEMNLQLEPDYFVKREKGSSISSKQVRSLRSRKEEIRVVIKEPNEVDVPTRVKRVMTEKVWIKKEEEILKSIKKELRQKDKIALGLNKLREVFILRNIKEYEKRYIEWSRGFLADKIGSFLERMNVSKNKARDIAAGTGEKETLPNDKKPKRCLTEVLCIAKEEVYKWIGQ</sequence>
<dbReference type="Proteomes" id="UP000789901">
    <property type="component" value="Unassembled WGS sequence"/>
</dbReference>